<dbReference type="Proteomes" id="UP000094769">
    <property type="component" value="Unassembled WGS sequence"/>
</dbReference>
<evidence type="ECO:0000313" key="7">
    <source>
        <dbReference type="EMBL" id="ODJ85914.1"/>
    </source>
</evidence>
<comment type="caution">
    <text evidence="7">The sequence shown here is derived from an EMBL/GenBank/DDBJ whole genome shotgun (WGS) entry which is preliminary data.</text>
</comment>
<dbReference type="InterPro" id="IPR005171">
    <property type="entry name" value="Cyt_c_oxidase_su4_prok"/>
</dbReference>
<keyword evidence="3 6" id="KW-0812">Transmembrane</keyword>
<comment type="subcellular location">
    <subcellularLocation>
        <location evidence="1">Cell membrane</location>
        <topology evidence="1">Multi-pass membrane protein</topology>
    </subcellularLocation>
</comment>
<sequence>MFDTKSVDFIWLVLMGLTLLSAAIAESPDQGLILILVITLTVAYKGRMIVDHFMELKDANRLLRNSMRIYFYVIPAMIVLVYLFPDLIARLTTLQ</sequence>
<evidence type="ECO:0000256" key="6">
    <source>
        <dbReference type="SAM" id="Phobius"/>
    </source>
</evidence>
<organism evidence="7 8">
    <name type="scientific">Candidatus Thiodiazotropha endolucinida</name>
    <dbReference type="NCBI Taxonomy" id="1655433"/>
    <lineage>
        <taxon>Bacteria</taxon>
        <taxon>Pseudomonadati</taxon>
        <taxon>Pseudomonadota</taxon>
        <taxon>Gammaproteobacteria</taxon>
        <taxon>Chromatiales</taxon>
        <taxon>Sedimenticolaceae</taxon>
        <taxon>Candidatus Thiodiazotropha</taxon>
    </lineage>
</organism>
<dbReference type="Pfam" id="PF03626">
    <property type="entry name" value="COX4_pro"/>
    <property type="match status" value="1"/>
</dbReference>
<evidence type="ECO:0008006" key="9">
    <source>
        <dbReference type="Google" id="ProtNLM"/>
    </source>
</evidence>
<reference evidence="7 8" key="1">
    <citation type="submission" date="2016-06" db="EMBL/GenBank/DDBJ databases">
        <title>Genome sequence of endosymbiont of Candidatus Endolucinida thiodiazotropha.</title>
        <authorList>
            <person name="Poehlein A."/>
            <person name="Koenig S."/>
            <person name="Heiden S.E."/>
            <person name="Thuermer A."/>
            <person name="Voget S."/>
            <person name="Daniel R."/>
            <person name="Markert S."/>
            <person name="Gros O."/>
            <person name="Schweder T."/>
        </authorList>
    </citation>
    <scope>NUCLEOTIDE SEQUENCE [LARGE SCALE GENOMIC DNA]</scope>
    <source>
        <strain evidence="7 8">COS</strain>
    </source>
</reference>
<gene>
    <name evidence="7" type="ORF">CODIS_38880</name>
</gene>
<protein>
    <recommendedName>
        <fullName evidence="9">Thiosulfate reductase</fullName>
    </recommendedName>
</protein>
<keyword evidence="2" id="KW-1003">Cell membrane</keyword>
<dbReference type="OrthoDB" id="6227821at2"/>
<dbReference type="GO" id="GO:0005886">
    <property type="term" value="C:plasma membrane"/>
    <property type="evidence" value="ECO:0007669"/>
    <property type="project" value="UniProtKB-SubCell"/>
</dbReference>
<evidence type="ECO:0000256" key="3">
    <source>
        <dbReference type="ARBA" id="ARBA00022692"/>
    </source>
</evidence>
<feature type="transmembrane region" description="Helical" evidence="6">
    <location>
        <begin position="31"/>
        <end position="48"/>
    </location>
</feature>
<keyword evidence="5 6" id="KW-0472">Membrane</keyword>
<evidence type="ECO:0000256" key="1">
    <source>
        <dbReference type="ARBA" id="ARBA00004651"/>
    </source>
</evidence>
<accession>A0A7Z1AEC6</accession>
<keyword evidence="4 6" id="KW-1133">Transmembrane helix</keyword>
<evidence type="ECO:0000313" key="8">
    <source>
        <dbReference type="Proteomes" id="UP000094769"/>
    </source>
</evidence>
<dbReference type="RefSeq" id="WP_154723208.1">
    <property type="nucleotide sequence ID" value="NZ_MARB01000032.1"/>
</dbReference>
<proteinExistence type="predicted"/>
<name>A0A7Z1AEC6_9GAMM</name>
<evidence type="ECO:0000256" key="4">
    <source>
        <dbReference type="ARBA" id="ARBA00022989"/>
    </source>
</evidence>
<feature type="transmembrane region" description="Helical" evidence="6">
    <location>
        <begin position="7"/>
        <end position="25"/>
    </location>
</feature>
<evidence type="ECO:0000256" key="5">
    <source>
        <dbReference type="ARBA" id="ARBA00023136"/>
    </source>
</evidence>
<feature type="transmembrane region" description="Helical" evidence="6">
    <location>
        <begin position="69"/>
        <end position="89"/>
    </location>
</feature>
<keyword evidence="8" id="KW-1185">Reference proteome</keyword>
<dbReference type="EMBL" id="MARB01000032">
    <property type="protein sequence ID" value="ODJ85914.1"/>
    <property type="molecule type" value="Genomic_DNA"/>
</dbReference>
<dbReference type="AlphaFoldDB" id="A0A7Z1AEC6"/>
<evidence type="ECO:0000256" key="2">
    <source>
        <dbReference type="ARBA" id="ARBA00022475"/>
    </source>
</evidence>